<dbReference type="Proteomes" id="UP001442494">
    <property type="component" value="Unassembled WGS sequence"/>
</dbReference>
<dbReference type="EMBL" id="JAMPKK010000019">
    <property type="protein sequence ID" value="MEP0864968.1"/>
    <property type="molecule type" value="Genomic_DNA"/>
</dbReference>
<sequence>MTKIWQKLLVVAIALAIALLTNISPAAAVSLVPAGDISEKPILPATCHDYINCYEITITNSNLSLSAPFSDGSFLELNPITTDVIPVPHSVAKLNSVVSFLVFGALGAGCWLLSKTSRKFKRAKLLW</sequence>
<evidence type="ECO:0000313" key="3">
    <source>
        <dbReference type="EMBL" id="MEP0864968.1"/>
    </source>
</evidence>
<proteinExistence type="predicted"/>
<gene>
    <name evidence="3" type="ORF">NDI37_10850</name>
</gene>
<evidence type="ECO:0000313" key="4">
    <source>
        <dbReference type="Proteomes" id="UP001442494"/>
    </source>
</evidence>
<accession>A0ABV0JNK3</accession>
<evidence type="ECO:0000256" key="1">
    <source>
        <dbReference type="SAM" id="Phobius"/>
    </source>
</evidence>
<keyword evidence="1" id="KW-0472">Membrane</keyword>
<feature type="signal peptide" evidence="2">
    <location>
        <begin position="1"/>
        <end position="26"/>
    </location>
</feature>
<feature type="transmembrane region" description="Helical" evidence="1">
    <location>
        <begin position="96"/>
        <end position="114"/>
    </location>
</feature>
<dbReference type="RefSeq" id="WP_190423883.1">
    <property type="nucleotide sequence ID" value="NZ_JAMPKK010000019.1"/>
</dbReference>
<keyword evidence="4" id="KW-1185">Reference proteome</keyword>
<keyword evidence="1" id="KW-0812">Transmembrane</keyword>
<keyword evidence="2" id="KW-0732">Signal</keyword>
<reference evidence="3 4" key="1">
    <citation type="submission" date="2022-04" db="EMBL/GenBank/DDBJ databases">
        <title>Positive selection, recombination, and allopatry shape intraspecific diversity of widespread and dominant cyanobacteria.</title>
        <authorList>
            <person name="Wei J."/>
            <person name="Shu W."/>
            <person name="Hu C."/>
        </authorList>
    </citation>
    <scope>NUCLEOTIDE SEQUENCE [LARGE SCALE GENOMIC DNA]</scope>
    <source>
        <strain evidence="3 4">GB2-A5</strain>
    </source>
</reference>
<keyword evidence="1" id="KW-1133">Transmembrane helix</keyword>
<evidence type="ECO:0000256" key="2">
    <source>
        <dbReference type="SAM" id="SignalP"/>
    </source>
</evidence>
<feature type="chain" id="PRO_5045138427" evidence="2">
    <location>
        <begin position="27"/>
        <end position="127"/>
    </location>
</feature>
<organism evidence="3 4">
    <name type="scientific">Funiculus sociatus GB2-A5</name>
    <dbReference type="NCBI Taxonomy" id="2933946"/>
    <lineage>
        <taxon>Bacteria</taxon>
        <taxon>Bacillati</taxon>
        <taxon>Cyanobacteriota</taxon>
        <taxon>Cyanophyceae</taxon>
        <taxon>Coleofasciculales</taxon>
        <taxon>Coleofasciculaceae</taxon>
        <taxon>Funiculus</taxon>
    </lineage>
</organism>
<name>A0ABV0JNK3_9CYAN</name>
<comment type="caution">
    <text evidence="3">The sequence shown here is derived from an EMBL/GenBank/DDBJ whole genome shotgun (WGS) entry which is preliminary data.</text>
</comment>
<protein>
    <submittedName>
        <fullName evidence="3">Uncharacterized protein</fullName>
    </submittedName>
</protein>